<dbReference type="SUPFAM" id="SSF53383">
    <property type="entry name" value="PLP-dependent transferases"/>
    <property type="match status" value="1"/>
</dbReference>
<protein>
    <submittedName>
        <fullName evidence="5">Pyridoxal phosphate-dependent decarboxylase</fullName>
    </submittedName>
</protein>
<reference evidence="5 6" key="1">
    <citation type="journal article" date="2019" name="Nat. Plants">
        <title>Stout camphor tree genome fills gaps in understanding of flowering plant genome evolution.</title>
        <authorList>
            <person name="Chaw S.M."/>
            <person name="Liu Y.C."/>
            <person name="Wu Y.W."/>
            <person name="Wang H.Y."/>
            <person name="Lin C.I."/>
            <person name="Wu C.S."/>
            <person name="Ke H.M."/>
            <person name="Chang L.Y."/>
            <person name="Hsu C.Y."/>
            <person name="Yang H.T."/>
            <person name="Sudianto E."/>
            <person name="Hsu M.H."/>
            <person name="Wu K.P."/>
            <person name="Wang L.N."/>
            <person name="Leebens-Mack J.H."/>
            <person name="Tsai I.J."/>
        </authorList>
    </citation>
    <scope>NUCLEOTIDE SEQUENCE [LARGE SCALE GENOMIC DNA]</scope>
    <source>
        <strain evidence="6">cv. Chaw 1501</strain>
        <tissue evidence="5">Young leaves</tissue>
    </source>
</reference>
<evidence type="ECO:0000313" key="5">
    <source>
        <dbReference type="EMBL" id="RWR90925.1"/>
    </source>
</evidence>
<gene>
    <name evidence="5" type="ORF">CKAN_02005400</name>
</gene>
<keyword evidence="6" id="KW-1185">Reference proteome</keyword>
<dbReference type="InterPro" id="IPR002129">
    <property type="entry name" value="PyrdxlP-dep_de-COase"/>
</dbReference>
<dbReference type="GO" id="GO:0030170">
    <property type="term" value="F:pyridoxal phosphate binding"/>
    <property type="evidence" value="ECO:0007669"/>
    <property type="project" value="InterPro"/>
</dbReference>
<sequence>MSDCNRCRFFLTPESLPSIVAAIPWPRKKKNGTLVFCILLQNEKREQEDDQNGSSPDISNPLPVYNGGEQKIYPLQSQVELGYLRKCIPDDAPYSSEPIEVILQDIRNDVIPGLNHWKSPNFFTYFQANASNLGFI</sequence>
<dbReference type="Gene3D" id="1.20.1340.10">
    <property type="entry name" value="dopa decarboxylase, N-terminal domain"/>
    <property type="match status" value="1"/>
</dbReference>
<dbReference type="Proteomes" id="UP000283530">
    <property type="component" value="Unassembled WGS sequence"/>
</dbReference>
<dbReference type="InterPro" id="IPR015424">
    <property type="entry name" value="PyrdxlP-dep_Trfase"/>
</dbReference>
<dbReference type="EMBL" id="QPKB01000008">
    <property type="protein sequence ID" value="RWR90925.1"/>
    <property type="molecule type" value="Genomic_DNA"/>
</dbReference>
<dbReference type="STRING" id="337451.A0A3S3NEZ0"/>
<dbReference type="OrthoDB" id="639767at2759"/>
<proteinExistence type="predicted"/>
<dbReference type="GO" id="GO:0006520">
    <property type="term" value="P:amino acid metabolic process"/>
    <property type="evidence" value="ECO:0007669"/>
    <property type="project" value="InterPro"/>
</dbReference>
<keyword evidence="3" id="KW-0663">Pyridoxal phosphate</keyword>
<evidence type="ECO:0000256" key="1">
    <source>
        <dbReference type="ARBA" id="ARBA00001933"/>
    </source>
</evidence>
<dbReference type="GO" id="GO:0005737">
    <property type="term" value="C:cytoplasm"/>
    <property type="evidence" value="ECO:0007669"/>
    <property type="project" value="TreeGrafter"/>
</dbReference>
<comment type="caution">
    <text evidence="5">The sequence shown here is derived from an EMBL/GenBank/DDBJ whole genome shotgun (WGS) entry which is preliminary data.</text>
</comment>
<dbReference type="GO" id="GO:0019752">
    <property type="term" value="P:carboxylic acid metabolic process"/>
    <property type="evidence" value="ECO:0007669"/>
    <property type="project" value="InterPro"/>
</dbReference>
<evidence type="ECO:0000313" key="6">
    <source>
        <dbReference type="Proteomes" id="UP000283530"/>
    </source>
</evidence>
<dbReference type="GO" id="GO:0016831">
    <property type="term" value="F:carboxy-lyase activity"/>
    <property type="evidence" value="ECO:0007669"/>
    <property type="project" value="UniProtKB-KW"/>
</dbReference>
<feature type="region of interest" description="Disordered" evidence="4">
    <location>
        <begin position="45"/>
        <end position="65"/>
    </location>
</feature>
<evidence type="ECO:0000256" key="4">
    <source>
        <dbReference type="SAM" id="MobiDB-lite"/>
    </source>
</evidence>
<accession>A0A3S3NEZ0</accession>
<dbReference type="Pfam" id="PF00282">
    <property type="entry name" value="Pyridoxal_deC"/>
    <property type="match status" value="1"/>
</dbReference>
<keyword evidence="2" id="KW-0456">Lyase</keyword>
<dbReference type="InterPro" id="IPR010977">
    <property type="entry name" value="Aromatic_deC"/>
</dbReference>
<comment type="cofactor">
    <cofactor evidence="1">
        <name>pyridoxal 5'-phosphate</name>
        <dbReference type="ChEBI" id="CHEBI:597326"/>
    </cofactor>
</comment>
<name>A0A3S3NEZ0_9MAGN</name>
<keyword evidence="2" id="KW-0210">Decarboxylase</keyword>
<organism evidence="5 6">
    <name type="scientific">Cinnamomum micranthum f. kanehirae</name>
    <dbReference type="NCBI Taxonomy" id="337451"/>
    <lineage>
        <taxon>Eukaryota</taxon>
        <taxon>Viridiplantae</taxon>
        <taxon>Streptophyta</taxon>
        <taxon>Embryophyta</taxon>
        <taxon>Tracheophyta</taxon>
        <taxon>Spermatophyta</taxon>
        <taxon>Magnoliopsida</taxon>
        <taxon>Magnoliidae</taxon>
        <taxon>Laurales</taxon>
        <taxon>Lauraceae</taxon>
        <taxon>Cinnamomum</taxon>
    </lineage>
</organism>
<dbReference type="PANTHER" id="PTHR11999:SF169">
    <property type="entry name" value="TYROSINE DECARBOXYLASE 1-LIKE"/>
    <property type="match status" value="1"/>
</dbReference>
<dbReference type="AlphaFoldDB" id="A0A3S3NEZ0"/>
<dbReference type="PRINTS" id="PR00800">
    <property type="entry name" value="YHDCRBOXLASE"/>
</dbReference>
<evidence type="ECO:0000256" key="2">
    <source>
        <dbReference type="ARBA" id="ARBA00022793"/>
    </source>
</evidence>
<evidence type="ECO:0000256" key="3">
    <source>
        <dbReference type="ARBA" id="ARBA00022898"/>
    </source>
</evidence>
<dbReference type="PANTHER" id="PTHR11999">
    <property type="entry name" value="GROUP II PYRIDOXAL-5-PHOSPHATE DECARBOXYLASE"/>
    <property type="match status" value="1"/>
</dbReference>